<accession>A0ABS4IF72</accession>
<dbReference type="InterPro" id="IPR032810">
    <property type="entry name" value="CCA-adding_enz_C"/>
</dbReference>
<evidence type="ECO:0000256" key="1">
    <source>
        <dbReference type="ARBA" id="ARBA00001946"/>
    </source>
</evidence>
<keyword evidence="9 11" id="KW-0460">Magnesium</keyword>
<keyword evidence="10 11" id="KW-0694">RNA-binding</keyword>
<feature type="binding site" evidence="11">
    <location>
        <position position="161"/>
    </location>
    <ligand>
        <name>CTP</name>
        <dbReference type="ChEBI" id="CHEBI:37563"/>
    </ligand>
</feature>
<proteinExistence type="inferred from homology"/>
<feature type="binding site" evidence="11">
    <location>
        <position position="46"/>
    </location>
    <ligand>
        <name>Mg(2+)</name>
        <dbReference type="ChEBI" id="CHEBI:18420"/>
    </ligand>
</feature>
<feature type="binding site" evidence="11">
    <location>
        <position position="115"/>
    </location>
    <ligand>
        <name>ATP</name>
        <dbReference type="ChEBI" id="CHEBI:30616"/>
    </ligand>
</feature>
<evidence type="ECO:0000256" key="6">
    <source>
        <dbReference type="ARBA" id="ARBA00022741"/>
    </source>
</evidence>
<sequence>MIIMLTEPFQIARPIIDKIEKCNHQAFFVGGCVRDLLLERPIGDIDIATSAQPNLIQQIFEKVIPVGIKHGTVIVRHQHQSYEITTFRVDGDYTDQRHPDFVQFTNTIHEDLKRRDFTINALAMDKYGKTIDLFDGKADLEDKLIRTVGNGYERFAEDPLRIVRALRFSSQLGFDIHHQTLNDMKKVKEAIETLAMERIVNEFTKLFAGRYLANGISYLKATEVYKHLPIMVEYPYIIHSLPKSLTPLYSFGEVIALFHIVEPRASVENWITSWKCSNKMKNEANQLVYSFHYFKKHGLDQWLVYQLSSSYYNGFIRLIKTFQPDYSLMHEDLYQIDQNLTIQSKKDLEINGNEIVDLFPDAKRGPWIQRTLNIIEKEVVIGGLKNIKFELKEWIKWNPPEIN</sequence>
<feature type="binding site" evidence="11">
    <location>
        <position position="115"/>
    </location>
    <ligand>
        <name>CTP</name>
        <dbReference type="ChEBI" id="CHEBI:37563"/>
    </ligand>
</feature>
<comment type="catalytic activity">
    <reaction evidence="11">
        <text>a tRNA with a 3' CCA end + 2 CTP + ATP = a tRNA with a 3' CCACCA end + 3 diphosphate</text>
        <dbReference type="Rhea" id="RHEA:76235"/>
        <dbReference type="Rhea" id="RHEA-COMP:10468"/>
        <dbReference type="Rhea" id="RHEA-COMP:18655"/>
        <dbReference type="ChEBI" id="CHEBI:30616"/>
        <dbReference type="ChEBI" id="CHEBI:33019"/>
        <dbReference type="ChEBI" id="CHEBI:37563"/>
        <dbReference type="ChEBI" id="CHEBI:83071"/>
        <dbReference type="ChEBI" id="CHEBI:195187"/>
    </reaction>
</comment>
<evidence type="ECO:0000256" key="4">
    <source>
        <dbReference type="ARBA" id="ARBA00022695"/>
    </source>
</evidence>
<evidence type="ECO:0000256" key="2">
    <source>
        <dbReference type="ARBA" id="ARBA00022679"/>
    </source>
</evidence>
<dbReference type="Pfam" id="PF01743">
    <property type="entry name" value="PolyA_pol"/>
    <property type="match status" value="1"/>
</dbReference>
<evidence type="ECO:0000259" key="12">
    <source>
        <dbReference type="Pfam" id="PF01743"/>
    </source>
</evidence>
<feature type="binding site" evidence="11">
    <location>
        <position position="31"/>
    </location>
    <ligand>
        <name>ATP</name>
        <dbReference type="ChEBI" id="CHEBI:30616"/>
    </ligand>
</feature>
<keyword evidence="16" id="KW-1185">Reference proteome</keyword>
<evidence type="ECO:0000256" key="5">
    <source>
        <dbReference type="ARBA" id="ARBA00022723"/>
    </source>
</evidence>
<dbReference type="CDD" id="cd05398">
    <property type="entry name" value="NT_ClassII-CCAase"/>
    <property type="match status" value="1"/>
</dbReference>
<dbReference type="Pfam" id="PF12627">
    <property type="entry name" value="PolyA_pol_RNAbd"/>
    <property type="match status" value="1"/>
</dbReference>
<feature type="binding site" evidence="11">
    <location>
        <position position="31"/>
    </location>
    <ligand>
        <name>CTP</name>
        <dbReference type="ChEBI" id="CHEBI:37563"/>
    </ligand>
</feature>
<feature type="domain" description="Poly A polymerase head" evidence="12">
    <location>
        <begin position="26"/>
        <end position="146"/>
    </location>
</feature>
<comment type="function">
    <text evidence="11">Catalyzes the addition and repair of the essential 3'-terminal CCA sequence in tRNAs without using a nucleic acid template. Adds these three nucleotides in the order of C, C, and A to the tRNA nucleotide-73, using CTP and ATP as substrates and producing inorganic pyrophosphate. tRNA 3'-terminal CCA addition is required both for tRNA processing and repair. Also involved in tRNA surveillance by mediating tandem CCA addition to generate a CCACCA at the 3' terminus of unstable tRNAs. While stable tRNAs receive only 3'-terminal CCA, unstable tRNAs are marked with CCACCA and rapidly degraded.</text>
</comment>
<evidence type="ECO:0000259" key="13">
    <source>
        <dbReference type="Pfam" id="PF12627"/>
    </source>
</evidence>
<keyword evidence="15" id="KW-0378">Hydrolase</keyword>
<keyword evidence="3 11" id="KW-0819">tRNA processing</keyword>
<keyword evidence="7 11" id="KW-0692">RNA repair</keyword>
<dbReference type="InterPro" id="IPR032828">
    <property type="entry name" value="PolyA_RNA-bd"/>
</dbReference>
<dbReference type="NCBIfam" id="NF009814">
    <property type="entry name" value="PRK13299.1"/>
    <property type="match status" value="1"/>
</dbReference>
<evidence type="ECO:0000256" key="10">
    <source>
        <dbReference type="ARBA" id="ARBA00022884"/>
    </source>
</evidence>
<dbReference type="EC" id="2.7.7.72" evidence="11"/>
<evidence type="ECO:0000259" key="14">
    <source>
        <dbReference type="Pfam" id="PF13735"/>
    </source>
</evidence>
<feature type="binding site" evidence="11">
    <location>
        <position position="34"/>
    </location>
    <ligand>
        <name>ATP</name>
        <dbReference type="ChEBI" id="CHEBI:30616"/>
    </ligand>
</feature>
<dbReference type="InterPro" id="IPR043519">
    <property type="entry name" value="NT_sf"/>
</dbReference>
<feature type="binding site" evidence="11">
    <location>
        <position position="34"/>
    </location>
    <ligand>
        <name>CTP</name>
        <dbReference type="ChEBI" id="CHEBI:37563"/>
    </ligand>
</feature>
<comment type="similarity">
    <text evidence="11">Belongs to the tRNA nucleotidyltransferase/poly(A) polymerase family. Bacterial CCA-adding enzyme type 3 subfamily.</text>
</comment>
<gene>
    <name evidence="11" type="primary">cca</name>
    <name evidence="15" type="ORF">J2Z83_001696</name>
</gene>
<evidence type="ECO:0000256" key="11">
    <source>
        <dbReference type="HAMAP-Rule" id="MF_01263"/>
    </source>
</evidence>
<feature type="binding site" evidence="11">
    <location>
        <position position="164"/>
    </location>
    <ligand>
        <name>ATP</name>
        <dbReference type="ChEBI" id="CHEBI:30616"/>
    </ligand>
</feature>
<protein>
    <recommendedName>
        <fullName evidence="11">CCA-adding enzyme</fullName>
        <ecNumber evidence="11">2.7.7.72</ecNumber>
    </recommendedName>
    <alternativeName>
        <fullName evidence="11">CCA tRNA nucleotidyltransferase</fullName>
    </alternativeName>
    <alternativeName>
        <fullName evidence="11">tRNA CCA-pyrophosphorylase</fullName>
    </alternativeName>
    <alternativeName>
        <fullName evidence="11">tRNA adenylyl-/cytidylyl- transferase</fullName>
    </alternativeName>
    <alternativeName>
        <fullName evidence="11">tRNA nucleotidyltransferase</fullName>
    </alternativeName>
    <alternativeName>
        <fullName evidence="11">tRNA-NT</fullName>
    </alternativeName>
</protein>
<dbReference type="SUPFAM" id="SSF81891">
    <property type="entry name" value="Poly A polymerase C-terminal region-like"/>
    <property type="match status" value="1"/>
</dbReference>
<dbReference type="PANTHER" id="PTHR46173">
    <property type="entry name" value="CCA TRNA NUCLEOTIDYLTRANSFERASE 1, MITOCHONDRIAL"/>
    <property type="match status" value="1"/>
</dbReference>
<evidence type="ECO:0000256" key="8">
    <source>
        <dbReference type="ARBA" id="ARBA00022840"/>
    </source>
</evidence>
<dbReference type="GO" id="GO:0004810">
    <property type="term" value="F:CCA tRNA nucleotidyltransferase activity"/>
    <property type="evidence" value="ECO:0007669"/>
    <property type="project" value="UniProtKB-EC"/>
</dbReference>
<evidence type="ECO:0000256" key="7">
    <source>
        <dbReference type="ARBA" id="ARBA00022800"/>
    </source>
</evidence>
<feature type="binding site" evidence="11">
    <location>
        <position position="158"/>
    </location>
    <ligand>
        <name>CTP</name>
        <dbReference type="ChEBI" id="CHEBI:37563"/>
    </ligand>
</feature>
<feature type="domain" description="tRNA nucleotidyltransferase/poly(A) polymerase RNA and SrmB- binding" evidence="13">
    <location>
        <begin position="173"/>
        <end position="230"/>
    </location>
</feature>
<keyword evidence="4 11" id="KW-0548">Nucleotidyltransferase</keyword>
<feature type="binding site" evidence="11">
    <location>
        <position position="164"/>
    </location>
    <ligand>
        <name>CTP</name>
        <dbReference type="ChEBI" id="CHEBI:37563"/>
    </ligand>
</feature>
<dbReference type="Proteomes" id="UP001519345">
    <property type="component" value="Unassembled WGS sequence"/>
</dbReference>
<dbReference type="EMBL" id="JAGGKX010000007">
    <property type="protein sequence ID" value="MBP1969589.1"/>
    <property type="molecule type" value="Genomic_DNA"/>
</dbReference>
<dbReference type="HAMAP" id="MF_01263">
    <property type="entry name" value="CCA_bact_type3"/>
    <property type="match status" value="1"/>
</dbReference>
<name>A0ABS4IF72_9BACI</name>
<evidence type="ECO:0000313" key="16">
    <source>
        <dbReference type="Proteomes" id="UP001519345"/>
    </source>
</evidence>
<dbReference type="Gene3D" id="1.20.58.560">
    <property type="match status" value="1"/>
</dbReference>
<feature type="binding site" evidence="11">
    <location>
        <position position="161"/>
    </location>
    <ligand>
        <name>ATP</name>
        <dbReference type="ChEBI" id="CHEBI:30616"/>
    </ligand>
</feature>
<keyword evidence="5 11" id="KW-0479">Metal-binding</keyword>
<feature type="binding site" evidence="11">
    <location>
        <position position="167"/>
    </location>
    <ligand>
        <name>ATP</name>
        <dbReference type="ChEBI" id="CHEBI:30616"/>
    </ligand>
</feature>
<organism evidence="15 16">
    <name type="scientific">Virgibacillus natechei</name>
    <dbReference type="NCBI Taxonomy" id="1216297"/>
    <lineage>
        <taxon>Bacteria</taxon>
        <taxon>Bacillati</taxon>
        <taxon>Bacillota</taxon>
        <taxon>Bacilli</taxon>
        <taxon>Bacillales</taxon>
        <taxon>Bacillaceae</taxon>
        <taxon>Virgibacillus</taxon>
    </lineage>
</organism>
<comment type="cofactor">
    <cofactor evidence="1 11">
        <name>Mg(2+)</name>
        <dbReference type="ChEBI" id="CHEBI:18420"/>
    </cofactor>
</comment>
<dbReference type="InterPro" id="IPR023068">
    <property type="entry name" value="CCA-adding_enz_firmicutes"/>
</dbReference>
<dbReference type="Gene3D" id="1.10.246.80">
    <property type="match status" value="1"/>
</dbReference>
<dbReference type="Pfam" id="PF13735">
    <property type="entry name" value="tRNA_NucTran2_2"/>
    <property type="match status" value="1"/>
</dbReference>
<dbReference type="Gene3D" id="1.10.3090.10">
    <property type="entry name" value="cca-adding enzyme, domain 2"/>
    <property type="match status" value="1"/>
</dbReference>
<evidence type="ECO:0000256" key="3">
    <source>
        <dbReference type="ARBA" id="ARBA00022694"/>
    </source>
</evidence>
<keyword evidence="8 11" id="KW-0067">ATP-binding</keyword>
<keyword evidence="2 11" id="KW-0808">Transferase</keyword>
<feature type="binding site" evidence="11">
    <location>
        <position position="158"/>
    </location>
    <ligand>
        <name>ATP</name>
        <dbReference type="ChEBI" id="CHEBI:30616"/>
    </ligand>
</feature>
<evidence type="ECO:0000313" key="15">
    <source>
        <dbReference type="EMBL" id="MBP1969589.1"/>
    </source>
</evidence>
<dbReference type="InterPro" id="IPR050264">
    <property type="entry name" value="Bact_CCA-adding_enz_type3_sf"/>
</dbReference>
<comment type="miscellaneous">
    <text evidence="11">A single active site specifically recognizes both ATP and CTP and is responsible for their addition.</text>
</comment>
<dbReference type="GO" id="GO:0016787">
    <property type="term" value="F:hydrolase activity"/>
    <property type="evidence" value="ECO:0007669"/>
    <property type="project" value="UniProtKB-KW"/>
</dbReference>
<dbReference type="SUPFAM" id="SSF81301">
    <property type="entry name" value="Nucleotidyltransferase"/>
    <property type="match status" value="1"/>
</dbReference>
<evidence type="ECO:0000256" key="9">
    <source>
        <dbReference type="ARBA" id="ARBA00022842"/>
    </source>
</evidence>
<dbReference type="InterPro" id="IPR002646">
    <property type="entry name" value="PolA_pol_head_dom"/>
</dbReference>
<dbReference type="Gene3D" id="3.30.460.10">
    <property type="entry name" value="Beta Polymerase, domain 2"/>
    <property type="match status" value="1"/>
</dbReference>
<comment type="catalytic activity">
    <reaction evidence="11">
        <text>a tRNA precursor + 2 CTP + ATP = a tRNA with a 3' CCA end + 3 diphosphate</text>
        <dbReference type="Rhea" id="RHEA:14433"/>
        <dbReference type="Rhea" id="RHEA-COMP:10465"/>
        <dbReference type="Rhea" id="RHEA-COMP:10468"/>
        <dbReference type="ChEBI" id="CHEBI:30616"/>
        <dbReference type="ChEBI" id="CHEBI:33019"/>
        <dbReference type="ChEBI" id="CHEBI:37563"/>
        <dbReference type="ChEBI" id="CHEBI:74896"/>
        <dbReference type="ChEBI" id="CHEBI:83071"/>
        <dbReference type="EC" id="2.7.7.72"/>
    </reaction>
</comment>
<keyword evidence="6 11" id="KW-0547">Nucleotide-binding</keyword>
<feature type="binding site" evidence="11">
    <location>
        <position position="44"/>
    </location>
    <ligand>
        <name>Mg(2+)</name>
        <dbReference type="ChEBI" id="CHEBI:18420"/>
    </ligand>
</feature>
<dbReference type="PANTHER" id="PTHR46173:SF1">
    <property type="entry name" value="CCA TRNA NUCLEOTIDYLTRANSFERASE 1, MITOCHONDRIAL"/>
    <property type="match status" value="1"/>
</dbReference>
<reference evidence="15 16" key="1">
    <citation type="submission" date="2021-03" db="EMBL/GenBank/DDBJ databases">
        <title>Genomic Encyclopedia of Type Strains, Phase IV (KMG-IV): sequencing the most valuable type-strain genomes for metagenomic binning, comparative biology and taxonomic classification.</title>
        <authorList>
            <person name="Goeker M."/>
        </authorList>
    </citation>
    <scope>NUCLEOTIDE SEQUENCE [LARGE SCALE GENOMIC DNA]</scope>
    <source>
        <strain evidence="15 16">DSM 25609</strain>
    </source>
</reference>
<comment type="subunit">
    <text evidence="11">Homodimer.</text>
</comment>
<comment type="caution">
    <text evidence="15">The sequence shown here is derived from an EMBL/GenBank/DDBJ whole genome shotgun (WGS) entry which is preliminary data.</text>
</comment>
<feature type="binding site" evidence="11">
    <location>
        <position position="167"/>
    </location>
    <ligand>
        <name>CTP</name>
        <dbReference type="ChEBI" id="CHEBI:37563"/>
    </ligand>
</feature>
<feature type="domain" description="CCA-adding enzyme C-terminal" evidence="14">
    <location>
        <begin position="258"/>
        <end position="394"/>
    </location>
</feature>